<dbReference type="SUPFAM" id="SSF54534">
    <property type="entry name" value="FKBP-like"/>
    <property type="match status" value="1"/>
</dbReference>
<dbReference type="InterPro" id="IPR001437">
    <property type="entry name" value="Tscrpt_elong_fac_GreA/B_C"/>
</dbReference>
<keyword evidence="1" id="KW-0808">Transferase</keyword>
<dbReference type="PANTHER" id="PTHR30437">
    <property type="entry name" value="TRANSCRIPTION ELONGATION FACTOR GREA"/>
    <property type="match status" value="1"/>
</dbReference>
<dbReference type="Proteomes" id="UP000286954">
    <property type="component" value="Chromosome"/>
</dbReference>
<dbReference type="GO" id="GO:0070063">
    <property type="term" value="F:RNA polymerase binding"/>
    <property type="evidence" value="ECO:0007669"/>
    <property type="project" value="InterPro"/>
</dbReference>
<dbReference type="EMBL" id="CP018911">
    <property type="protein sequence ID" value="AZU04389.1"/>
    <property type="molecule type" value="Genomic_DNA"/>
</dbReference>
<dbReference type="Pfam" id="PF14760">
    <property type="entry name" value="Rnk_N"/>
    <property type="match status" value="1"/>
</dbReference>
<organism evidence="1 2">
    <name type="scientific">Glycocaulis alkaliphilus</name>
    <dbReference type="NCBI Taxonomy" id="1434191"/>
    <lineage>
        <taxon>Bacteria</taxon>
        <taxon>Pseudomonadati</taxon>
        <taxon>Pseudomonadota</taxon>
        <taxon>Alphaproteobacteria</taxon>
        <taxon>Maricaulales</taxon>
        <taxon>Maricaulaceae</taxon>
        <taxon>Glycocaulis</taxon>
    </lineage>
</organism>
<dbReference type="PANTHER" id="PTHR30437:SF5">
    <property type="entry name" value="REGULATOR OF NUCLEOSIDE DIPHOSPHATE KINASE"/>
    <property type="match status" value="1"/>
</dbReference>
<dbReference type="GO" id="GO:0032784">
    <property type="term" value="P:regulation of DNA-templated transcription elongation"/>
    <property type="evidence" value="ECO:0007669"/>
    <property type="project" value="InterPro"/>
</dbReference>
<dbReference type="PIRSF" id="PIRSF006092">
    <property type="entry name" value="GreA_GreB"/>
    <property type="match status" value="1"/>
</dbReference>
<dbReference type="Pfam" id="PF01272">
    <property type="entry name" value="GreA_GreB"/>
    <property type="match status" value="1"/>
</dbReference>
<dbReference type="RefSeq" id="WP_127567292.1">
    <property type="nucleotide sequence ID" value="NZ_BMFB01000003.1"/>
</dbReference>
<dbReference type="GO" id="GO:0016301">
    <property type="term" value="F:kinase activity"/>
    <property type="evidence" value="ECO:0007669"/>
    <property type="project" value="UniProtKB-KW"/>
</dbReference>
<proteinExistence type="predicted"/>
<dbReference type="InterPro" id="IPR029462">
    <property type="entry name" value="Rnk_N"/>
</dbReference>
<dbReference type="GO" id="GO:0006354">
    <property type="term" value="P:DNA-templated transcription elongation"/>
    <property type="evidence" value="ECO:0007669"/>
    <property type="project" value="TreeGrafter"/>
</dbReference>
<accession>A0A3T0EAQ0</accession>
<gene>
    <name evidence="1" type="ORF">X907_1864</name>
</gene>
<sequence length="127" mass="13432">MQTLTQPAIYLDEDTADTLYDIASAAPEGSRATAERLLGELERAIVVPSRDLPDNVVRLGVNIAYRDTDTGRVRTGSIVLPQEADISAGRISVLSPAGAGLIGLEEGSAISWQIGDRETSLLVLQVG</sequence>
<dbReference type="InterPro" id="IPR036953">
    <property type="entry name" value="GreA/GreB_C_sf"/>
</dbReference>
<protein>
    <submittedName>
        <fullName evidence="1">Nucleoside diphosphate kinase regulator</fullName>
    </submittedName>
</protein>
<evidence type="ECO:0000313" key="1">
    <source>
        <dbReference type="EMBL" id="AZU04389.1"/>
    </source>
</evidence>
<dbReference type="GO" id="GO:0003677">
    <property type="term" value="F:DNA binding"/>
    <property type="evidence" value="ECO:0007669"/>
    <property type="project" value="InterPro"/>
</dbReference>
<dbReference type="KEGG" id="gak:X907_1864"/>
<dbReference type="OrthoDB" id="192847at2"/>
<dbReference type="AlphaFoldDB" id="A0A3T0EAQ0"/>
<dbReference type="Gene3D" id="3.10.50.30">
    <property type="entry name" value="Transcription elongation factor, GreA/GreB, C-terminal domain"/>
    <property type="match status" value="1"/>
</dbReference>
<name>A0A3T0EAQ0_9PROT</name>
<keyword evidence="1" id="KW-0418">Kinase</keyword>
<evidence type="ECO:0000313" key="2">
    <source>
        <dbReference type="Proteomes" id="UP000286954"/>
    </source>
</evidence>
<reference evidence="1 2" key="1">
    <citation type="submission" date="2016-12" db="EMBL/GenBank/DDBJ databases">
        <title>The genome of dimorphic prosthecate Glycocaulis alkaliphilus 6b-8t, isolated from crude oil dictates its adaptability in petroleum environments.</title>
        <authorList>
            <person name="Wu X.-L."/>
            <person name="Geng S."/>
        </authorList>
    </citation>
    <scope>NUCLEOTIDE SEQUENCE [LARGE SCALE GENOMIC DNA]</scope>
    <source>
        <strain evidence="1 2">6B-8</strain>
    </source>
</reference>
<keyword evidence="2" id="KW-1185">Reference proteome</keyword>
<dbReference type="InterPro" id="IPR023459">
    <property type="entry name" value="Tscrpt_elong_fac_GreA/B_fam"/>
</dbReference>